<dbReference type="HOGENOM" id="CLU_146109_0_0_10"/>
<evidence type="ECO:0000256" key="1">
    <source>
        <dbReference type="ARBA" id="ARBA00006817"/>
    </source>
</evidence>
<evidence type="ECO:0000259" key="2">
    <source>
        <dbReference type="Pfam" id="PF08327"/>
    </source>
</evidence>
<evidence type="ECO:0000313" key="4">
    <source>
        <dbReference type="Proteomes" id="UP000007590"/>
    </source>
</evidence>
<dbReference type="STRING" id="929556.Solca_3679"/>
<organism evidence="3 4">
    <name type="scientific">Solitalea canadensis (strain ATCC 29591 / DSM 3403 / JCM 21819 / LMG 8368 / NBRC 15130 / NCIMB 12057 / USAM 9D)</name>
    <name type="common">Flexibacter canadensis</name>
    <dbReference type="NCBI Taxonomy" id="929556"/>
    <lineage>
        <taxon>Bacteria</taxon>
        <taxon>Pseudomonadati</taxon>
        <taxon>Bacteroidota</taxon>
        <taxon>Sphingobacteriia</taxon>
        <taxon>Sphingobacteriales</taxon>
        <taxon>Sphingobacteriaceae</taxon>
        <taxon>Solitalea</taxon>
    </lineage>
</organism>
<dbReference type="AlphaFoldDB" id="H8KLV5"/>
<dbReference type="Proteomes" id="UP000007590">
    <property type="component" value="Chromosome"/>
</dbReference>
<protein>
    <submittedName>
        <fullName evidence="3">Activator of Hsp90 ATPase homolog 1-like protein</fullName>
    </submittedName>
</protein>
<comment type="similarity">
    <text evidence="1">Belongs to the AHA1 family.</text>
</comment>
<dbReference type="EMBL" id="CP003349">
    <property type="protein sequence ID" value="AFD08683.1"/>
    <property type="molecule type" value="Genomic_DNA"/>
</dbReference>
<dbReference type="InterPro" id="IPR023393">
    <property type="entry name" value="START-like_dom_sf"/>
</dbReference>
<dbReference type="KEGG" id="scn:Solca_3679"/>
<proteinExistence type="inferred from homology"/>
<dbReference type="Gene3D" id="3.30.530.20">
    <property type="match status" value="1"/>
</dbReference>
<name>H8KLV5_SOLCM</name>
<dbReference type="RefSeq" id="WP_014681906.1">
    <property type="nucleotide sequence ID" value="NC_017770.1"/>
</dbReference>
<dbReference type="OrthoDB" id="384974at2"/>
<dbReference type="SUPFAM" id="SSF55961">
    <property type="entry name" value="Bet v1-like"/>
    <property type="match status" value="1"/>
</dbReference>
<accession>H8KLV5</accession>
<evidence type="ECO:0000313" key="3">
    <source>
        <dbReference type="EMBL" id="AFD08683.1"/>
    </source>
</evidence>
<keyword evidence="4" id="KW-1185">Reference proteome</keyword>
<gene>
    <name evidence="3" type="ordered locus">Solca_3679</name>
</gene>
<dbReference type="CDD" id="cd07814">
    <property type="entry name" value="SRPBCC_CalC_Aha1-like"/>
    <property type="match status" value="1"/>
</dbReference>
<feature type="domain" description="Activator of Hsp90 ATPase homologue 1/2-like C-terminal" evidence="2">
    <location>
        <begin position="11"/>
        <end position="139"/>
    </location>
</feature>
<sequence>MRTIKKSIDINAPRDRVWDVLFGDEYTKIWYEEFAEGSHAETDWKVGSRAVFTDKKGEGMISKVDANKPNEYLSLEYLGFIMNGKEDYESEGAKSMMGGHETYKLSEKSGHTHLDITSDMGEEYYDSMAKAWDKALMKVKGLAEKRMVN</sequence>
<dbReference type="InterPro" id="IPR013538">
    <property type="entry name" value="ASHA1/2-like_C"/>
</dbReference>
<reference evidence="3" key="1">
    <citation type="submission" date="2012-02" db="EMBL/GenBank/DDBJ databases">
        <title>The complete genome of Solitalea canadensis DSM 3403.</title>
        <authorList>
            <consortium name="US DOE Joint Genome Institute (JGI-PGF)"/>
            <person name="Lucas S."/>
            <person name="Copeland A."/>
            <person name="Lapidus A."/>
            <person name="Glavina del Rio T."/>
            <person name="Dalin E."/>
            <person name="Tice H."/>
            <person name="Bruce D."/>
            <person name="Goodwin L."/>
            <person name="Pitluck S."/>
            <person name="Peters L."/>
            <person name="Ovchinnikova G."/>
            <person name="Lu M."/>
            <person name="Kyrpides N."/>
            <person name="Mavromatis K."/>
            <person name="Ivanova N."/>
            <person name="Brettin T."/>
            <person name="Detter J.C."/>
            <person name="Han C."/>
            <person name="Larimer F."/>
            <person name="Land M."/>
            <person name="Hauser L."/>
            <person name="Markowitz V."/>
            <person name="Cheng J.-F."/>
            <person name="Hugenholtz P."/>
            <person name="Woyke T."/>
            <person name="Wu D."/>
            <person name="Spring S."/>
            <person name="Schroeder M."/>
            <person name="Kopitz M."/>
            <person name="Brambilla E."/>
            <person name="Klenk H.-P."/>
            <person name="Eisen J.A."/>
        </authorList>
    </citation>
    <scope>NUCLEOTIDE SEQUENCE</scope>
    <source>
        <strain evidence="3">DSM 3403</strain>
    </source>
</reference>
<dbReference type="Pfam" id="PF08327">
    <property type="entry name" value="AHSA1"/>
    <property type="match status" value="1"/>
</dbReference>
<dbReference type="eggNOG" id="COG3832">
    <property type="taxonomic scope" value="Bacteria"/>
</dbReference>